<keyword evidence="4" id="KW-1185">Reference proteome</keyword>
<name>U6N336_9EIME</name>
<organism evidence="3 4">
    <name type="scientific">Eimeria necatrix</name>
    <dbReference type="NCBI Taxonomy" id="51315"/>
    <lineage>
        <taxon>Eukaryota</taxon>
        <taxon>Sar</taxon>
        <taxon>Alveolata</taxon>
        <taxon>Apicomplexa</taxon>
        <taxon>Conoidasida</taxon>
        <taxon>Coccidia</taxon>
        <taxon>Eucoccidiorida</taxon>
        <taxon>Eimeriorina</taxon>
        <taxon>Eimeriidae</taxon>
        <taxon>Eimeria</taxon>
    </lineage>
</organism>
<dbReference type="OrthoDB" id="347684at2759"/>
<reference evidence="3" key="1">
    <citation type="submission" date="2013-10" db="EMBL/GenBank/DDBJ databases">
        <title>Genomic analysis of the causative agents of coccidiosis in chickens.</title>
        <authorList>
            <person name="Reid A.J."/>
            <person name="Blake D."/>
            <person name="Billington K."/>
            <person name="Browne H."/>
            <person name="Dunn M."/>
            <person name="Hung S."/>
            <person name="Kawahara F."/>
            <person name="Miranda-Saavedra D."/>
            <person name="Mourier T."/>
            <person name="Nagra H."/>
            <person name="Otto T.D."/>
            <person name="Rawlings N."/>
            <person name="Sanchez A."/>
            <person name="Sanders M."/>
            <person name="Subramaniam C."/>
            <person name="Tay Y."/>
            <person name="Dear P."/>
            <person name="Doerig C."/>
            <person name="Gruber A."/>
            <person name="Parkinson J."/>
            <person name="Shirley M."/>
            <person name="Wan K.L."/>
            <person name="Berriman M."/>
            <person name="Tomley F."/>
            <person name="Pain A."/>
        </authorList>
    </citation>
    <scope>NUCLEOTIDE SEQUENCE [LARGE SCALE GENOMIC DNA]</scope>
    <source>
        <strain evidence="3">Houghton</strain>
    </source>
</reference>
<feature type="region of interest" description="Disordered" evidence="1">
    <location>
        <begin position="305"/>
        <end position="324"/>
    </location>
</feature>
<reference evidence="3" key="2">
    <citation type="submission" date="2013-10" db="EMBL/GenBank/DDBJ databases">
        <authorList>
            <person name="Aslett M."/>
        </authorList>
    </citation>
    <scope>NUCLEOTIDE SEQUENCE [LARGE SCALE GENOMIC DNA]</scope>
    <source>
        <strain evidence="3">Houghton</strain>
    </source>
</reference>
<proteinExistence type="predicted"/>
<evidence type="ECO:0000313" key="3">
    <source>
        <dbReference type="EMBL" id="CDJ68360.1"/>
    </source>
</evidence>
<evidence type="ECO:0000256" key="2">
    <source>
        <dbReference type="SAM" id="Phobius"/>
    </source>
</evidence>
<evidence type="ECO:0000256" key="1">
    <source>
        <dbReference type="SAM" id="MobiDB-lite"/>
    </source>
</evidence>
<dbReference type="AlphaFoldDB" id="U6N336"/>
<keyword evidence="2" id="KW-1133">Transmembrane helix</keyword>
<sequence>MARALDPPVIPPPSSRHSLYGLSNPFQHITSEESASQASKIRSSTFHPRTQSKWPVIFSLLAVVAITLACFRIFYRPTKLGSTQRQLGGKLPNGEDDAELSAILDMCLDMEQERGHVQPLPAVQPQEKFLYGGQLNLSSQLSSQHEQHEQRSQTNTFSFWVEVPSSPSPGLSRRPEWPSGATEQHFKEWVSTSREKKDTLSDEALPSYSSSLQSYGASLYPMGENGCTPSATRLPSTALSLQGHPTPDSSSGTFPGLHPTLTQPDVSSNSGIAEGMLATRQPYMFPRNQPGSGHAHMPFHCADMSHKSQPQDFGVRTPHRPPAPQKEQYAELTKLPTSAAAPCYPSEVPAAIFSQQQPISAANTAAQLLIRYSPPVRQTVGVEVGKPADDKVILPAPLYFRKPISEHLFYRLPKLKPGIRLMVFSVENAFKRSTLLPQISVLLAFMRSLLIKKELNQGDANELILMSERIVCHLYYLHRRSLTSLTASKILLTLGLRYLMLDMLVCVVHLMGPAMRASQWWHRLVKEIPTDVAVENLRLQLRCSRYYAGLSLRLRAAVESLKRGVRPGPKDTVELKRELFCSEMTLRTFRKPQWDIWRMDDREFFGSLAEVLGH</sequence>
<keyword evidence="2" id="KW-0812">Transmembrane</keyword>
<gene>
    <name evidence="3" type="ORF">ENH_00051330</name>
</gene>
<feature type="region of interest" description="Disordered" evidence="1">
    <location>
        <begin position="165"/>
        <end position="205"/>
    </location>
</feature>
<feature type="transmembrane region" description="Helical" evidence="2">
    <location>
        <begin position="54"/>
        <end position="75"/>
    </location>
</feature>
<protein>
    <submittedName>
        <fullName evidence="3">Uncharacterized protein</fullName>
    </submittedName>
</protein>
<dbReference type="Proteomes" id="UP000030754">
    <property type="component" value="Unassembled WGS sequence"/>
</dbReference>
<accession>U6N336</accession>
<dbReference type="VEuPathDB" id="ToxoDB:ENH_00051330"/>
<dbReference type="EMBL" id="HG725532">
    <property type="protein sequence ID" value="CDJ68360.1"/>
    <property type="molecule type" value="Genomic_DNA"/>
</dbReference>
<keyword evidence="2" id="KW-0472">Membrane</keyword>
<evidence type="ECO:0000313" key="4">
    <source>
        <dbReference type="Proteomes" id="UP000030754"/>
    </source>
</evidence>
<dbReference type="RefSeq" id="XP_013436827.1">
    <property type="nucleotide sequence ID" value="XM_013581373.1"/>
</dbReference>
<dbReference type="GeneID" id="25475280"/>
<feature type="compositionally biased region" description="Basic and acidic residues" evidence="1">
    <location>
        <begin position="184"/>
        <end position="200"/>
    </location>
</feature>